<protein>
    <submittedName>
        <fullName evidence="1 3">Uncharacterized protein</fullName>
    </submittedName>
</protein>
<proteinExistence type="predicted"/>
<reference evidence="3" key="1">
    <citation type="submission" date="2017-02" db="UniProtKB">
        <authorList>
            <consortium name="WormBaseParasite"/>
        </authorList>
    </citation>
    <scope>IDENTIFICATION</scope>
</reference>
<dbReference type="Proteomes" id="UP000268014">
    <property type="component" value="Unassembled WGS sequence"/>
</dbReference>
<organism evidence="3">
    <name type="scientific">Haemonchus placei</name>
    <name type="common">Barber's pole worm</name>
    <dbReference type="NCBI Taxonomy" id="6290"/>
    <lineage>
        <taxon>Eukaryota</taxon>
        <taxon>Metazoa</taxon>
        <taxon>Ecdysozoa</taxon>
        <taxon>Nematoda</taxon>
        <taxon>Chromadorea</taxon>
        <taxon>Rhabditida</taxon>
        <taxon>Rhabditina</taxon>
        <taxon>Rhabditomorpha</taxon>
        <taxon>Strongyloidea</taxon>
        <taxon>Trichostrongylidae</taxon>
        <taxon>Haemonchus</taxon>
    </lineage>
</organism>
<dbReference type="AlphaFoldDB" id="A0A0N4WHB9"/>
<dbReference type="OrthoDB" id="424543at2759"/>
<accession>A0A0N4WHB9</accession>
<dbReference type="WBParaSite" id="HPLM_0001027301-mRNA-1">
    <property type="protein sequence ID" value="HPLM_0001027301-mRNA-1"/>
    <property type="gene ID" value="HPLM_0001027301"/>
</dbReference>
<evidence type="ECO:0000313" key="3">
    <source>
        <dbReference type="WBParaSite" id="HPLM_0001027301-mRNA-1"/>
    </source>
</evidence>
<reference evidence="1 2" key="2">
    <citation type="submission" date="2018-11" db="EMBL/GenBank/DDBJ databases">
        <authorList>
            <consortium name="Pathogen Informatics"/>
        </authorList>
    </citation>
    <scope>NUCLEOTIDE SEQUENCE [LARGE SCALE GENOMIC DNA]</scope>
    <source>
        <strain evidence="1 2">MHpl1</strain>
    </source>
</reference>
<evidence type="ECO:0000313" key="2">
    <source>
        <dbReference type="Proteomes" id="UP000268014"/>
    </source>
</evidence>
<name>A0A0N4WHB9_HAEPC</name>
<gene>
    <name evidence="1" type="ORF">HPLM_LOCUS10265</name>
</gene>
<sequence>MKDSFTPLKGECSDVLAAGRGDWFRNEDVRPVKQTAPVQLKMREQRLRWFAKMTAVDAIDRMKTQDYAREKKEKKLGCSTKCS</sequence>
<evidence type="ECO:0000313" key="1">
    <source>
        <dbReference type="EMBL" id="VDO39652.1"/>
    </source>
</evidence>
<keyword evidence="2" id="KW-1185">Reference proteome</keyword>
<dbReference type="EMBL" id="UZAF01017251">
    <property type="protein sequence ID" value="VDO39652.1"/>
    <property type="molecule type" value="Genomic_DNA"/>
</dbReference>